<dbReference type="HOGENOM" id="CLU_3199967_0_0_9"/>
<dbReference type="STRING" id="515619.EUBREC_2201"/>
<dbReference type="KEGG" id="ere:EUBREC_2201"/>
<organism evidence="1 2">
    <name type="scientific">Agathobacter rectalis (strain ATCC 33656 / DSM 3377 / JCM 17463 / KCTC 5835 / VPI 0990)</name>
    <name type="common">Eubacterium rectale</name>
    <dbReference type="NCBI Taxonomy" id="515619"/>
    <lineage>
        <taxon>Bacteria</taxon>
        <taxon>Bacillati</taxon>
        <taxon>Bacillota</taxon>
        <taxon>Clostridia</taxon>
        <taxon>Lachnospirales</taxon>
        <taxon>Lachnospiraceae</taxon>
        <taxon>Agathobacter</taxon>
    </lineage>
</organism>
<reference evidence="1 2" key="1">
    <citation type="journal article" date="2009" name="Proc. Natl. Acad. Sci. U.S.A.">
        <title>Characterizing a model human gut microbiota composed of members of its two dominant bacterial phyla.</title>
        <authorList>
            <person name="Mahowald M.A."/>
            <person name="Rey F.E."/>
            <person name="Seedorf H."/>
            <person name="Turnbaugh P.J."/>
            <person name="Fulton R.S."/>
            <person name="Wollam A."/>
            <person name="Shah N."/>
            <person name="Wang C."/>
            <person name="Magrini V."/>
            <person name="Wilson R.K."/>
            <person name="Cantarel B.L."/>
            <person name="Coutinho P.M."/>
            <person name="Henrissat B."/>
            <person name="Crock L.W."/>
            <person name="Russell A."/>
            <person name="Verberkmoes N.C."/>
            <person name="Hettich R.L."/>
            <person name="Gordon J.I."/>
        </authorList>
    </citation>
    <scope>NUCLEOTIDE SEQUENCE [LARGE SCALE GENOMIC DNA]</scope>
    <source>
        <strain evidence="2">ATCC 33656 / DSM 3377 / JCM 17463 / KCTC 5835 / LMG 30912 / VPI 0990</strain>
    </source>
</reference>
<name>C4ZCX8_AGARV</name>
<sequence>MFVCICVIFMLSSGIYGYSIICNFYIPYITVVFCHCKIYFSFSLS</sequence>
<evidence type="ECO:0000313" key="2">
    <source>
        <dbReference type="Proteomes" id="UP000001477"/>
    </source>
</evidence>
<proteinExistence type="predicted"/>
<protein>
    <submittedName>
        <fullName evidence="1">Uncharacterized protein</fullName>
    </submittedName>
</protein>
<accession>C4ZCX8</accession>
<dbReference type="Proteomes" id="UP000001477">
    <property type="component" value="Chromosome"/>
</dbReference>
<evidence type="ECO:0000313" key="1">
    <source>
        <dbReference type="EMBL" id="ACR75941.1"/>
    </source>
</evidence>
<gene>
    <name evidence="1" type="ordered locus">EUBREC_2201</name>
</gene>
<dbReference type="EMBL" id="CP001107">
    <property type="protein sequence ID" value="ACR75941.1"/>
    <property type="molecule type" value="Genomic_DNA"/>
</dbReference>
<dbReference type="AlphaFoldDB" id="C4ZCX8"/>
<dbReference type="PaxDb" id="515619-EUBREC_2201"/>